<reference evidence="2" key="1">
    <citation type="submission" date="2019-05" db="EMBL/GenBank/DDBJ databases">
        <title>Another draft genome of Portunus trituberculatus and its Hox gene families provides insights of decapod evolution.</title>
        <authorList>
            <person name="Jeong J.-H."/>
            <person name="Song I."/>
            <person name="Kim S."/>
            <person name="Choi T."/>
            <person name="Kim D."/>
            <person name="Ryu S."/>
            <person name="Kim W."/>
        </authorList>
    </citation>
    <scope>NUCLEOTIDE SEQUENCE [LARGE SCALE GENOMIC DNA]</scope>
    <source>
        <tissue evidence="2">Muscle</tissue>
    </source>
</reference>
<keyword evidence="3" id="KW-1185">Reference proteome</keyword>
<feature type="compositionally biased region" description="Polar residues" evidence="1">
    <location>
        <begin position="1"/>
        <end position="22"/>
    </location>
</feature>
<protein>
    <submittedName>
        <fullName evidence="2">Uncharacterized protein</fullName>
    </submittedName>
</protein>
<evidence type="ECO:0000313" key="3">
    <source>
        <dbReference type="Proteomes" id="UP000324222"/>
    </source>
</evidence>
<name>A0A5B7IT35_PORTR</name>
<dbReference type="EMBL" id="VSRR010078873">
    <property type="protein sequence ID" value="MPC88761.1"/>
    <property type="molecule type" value="Genomic_DNA"/>
</dbReference>
<evidence type="ECO:0000256" key="1">
    <source>
        <dbReference type="SAM" id="MobiDB-lite"/>
    </source>
</evidence>
<organism evidence="2 3">
    <name type="scientific">Portunus trituberculatus</name>
    <name type="common">Swimming crab</name>
    <name type="synonym">Neptunus trituberculatus</name>
    <dbReference type="NCBI Taxonomy" id="210409"/>
    <lineage>
        <taxon>Eukaryota</taxon>
        <taxon>Metazoa</taxon>
        <taxon>Ecdysozoa</taxon>
        <taxon>Arthropoda</taxon>
        <taxon>Crustacea</taxon>
        <taxon>Multicrustacea</taxon>
        <taxon>Malacostraca</taxon>
        <taxon>Eumalacostraca</taxon>
        <taxon>Eucarida</taxon>
        <taxon>Decapoda</taxon>
        <taxon>Pleocyemata</taxon>
        <taxon>Brachyura</taxon>
        <taxon>Eubrachyura</taxon>
        <taxon>Portunoidea</taxon>
        <taxon>Portunidae</taxon>
        <taxon>Portuninae</taxon>
        <taxon>Portunus</taxon>
    </lineage>
</organism>
<dbReference type="AlphaFoldDB" id="A0A5B7IT35"/>
<accession>A0A5B7IT35</accession>
<gene>
    <name evidence="2" type="ORF">E2C01_083681</name>
</gene>
<proteinExistence type="predicted"/>
<comment type="caution">
    <text evidence="2">The sequence shown here is derived from an EMBL/GenBank/DDBJ whole genome shotgun (WGS) entry which is preliminary data.</text>
</comment>
<evidence type="ECO:0000313" key="2">
    <source>
        <dbReference type="EMBL" id="MPC88761.1"/>
    </source>
</evidence>
<dbReference type="Proteomes" id="UP000324222">
    <property type="component" value="Unassembled WGS sequence"/>
</dbReference>
<feature type="region of interest" description="Disordered" evidence="1">
    <location>
        <begin position="1"/>
        <end position="90"/>
    </location>
</feature>
<sequence length="90" mass="9962">MQEAPSASTQSWHSCPPRQSSPPARHAVPRPALPVFPLPARTLLPDDGHKSSPIYLLPRPPKTLSFRDSLPTETIPWEQQPDDLLSLLPP</sequence>